<keyword evidence="1" id="KW-0378">Hydrolase</keyword>
<organism evidence="1 2">
    <name type="scientific">Sphingomonas trueperi</name>
    <dbReference type="NCBI Taxonomy" id="53317"/>
    <lineage>
        <taxon>Bacteria</taxon>
        <taxon>Pseudomonadati</taxon>
        <taxon>Pseudomonadota</taxon>
        <taxon>Alphaproteobacteria</taxon>
        <taxon>Sphingomonadales</taxon>
        <taxon>Sphingomonadaceae</taxon>
        <taxon>Sphingomonas</taxon>
    </lineage>
</organism>
<dbReference type="EMBL" id="JAATJB010000001">
    <property type="protein sequence ID" value="NJB95816.1"/>
    <property type="molecule type" value="Genomic_DNA"/>
</dbReference>
<dbReference type="AlphaFoldDB" id="A0A7X5XUZ1"/>
<gene>
    <name evidence="1" type="ORF">GGR89_000108</name>
</gene>
<sequence>MSGAAVVAAARAALGAPFQLHGREVATGLDCVGLAVVALGRGAPADYRLRTGDAAGTAAQLRAAGLIEVAEAAPGDLLLCRSAPGQLHLAIRCEDGIIHADAIARRVVERPGPVPWPVLSCWRLGEEG</sequence>
<evidence type="ECO:0000313" key="1">
    <source>
        <dbReference type="EMBL" id="NJB95816.1"/>
    </source>
</evidence>
<dbReference type="GO" id="GO:0016787">
    <property type="term" value="F:hydrolase activity"/>
    <property type="evidence" value="ECO:0007669"/>
    <property type="project" value="UniProtKB-KW"/>
</dbReference>
<proteinExistence type="predicted"/>
<accession>A0A7X5XUZ1</accession>
<name>A0A7X5XUZ1_9SPHN</name>
<dbReference type="RefSeq" id="WP_125974689.1">
    <property type="nucleotide sequence ID" value="NZ_JAATJB010000001.1"/>
</dbReference>
<evidence type="ECO:0000313" key="2">
    <source>
        <dbReference type="Proteomes" id="UP000531251"/>
    </source>
</evidence>
<keyword evidence="2" id="KW-1185">Reference proteome</keyword>
<reference evidence="1 2" key="1">
    <citation type="submission" date="2020-03" db="EMBL/GenBank/DDBJ databases">
        <title>Genomic Encyclopedia of Type Strains, Phase IV (KMG-IV): sequencing the most valuable type-strain genomes for metagenomic binning, comparative biology and taxonomic classification.</title>
        <authorList>
            <person name="Goeker M."/>
        </authorList>
    </citation>
    <scope>NUCLEOTIDE SEQUENCE [LARGE SCALE GENOMIC DNA]</scope>
    <source>
        <strain evidence="1 2">DSM 7225</strain>
    </source>
</reference>
<protein>
    <submittedName>
        <fullName evidence="1">Cell wall-associated NlpC family hydrolase</fullName>
    </submittedName>
</protein>
<comment type="caution">
    <text evidence="1">The sequence shown here is derived from an EMBL/GenBank/DDBJ whole genome shotgun (WGS) entry which is preliminary data.</text>
</comment>
<dbReference type="Proteomes" id="UP000531251">
    <property type="component" value="Unassembled WGS sequence"/>
</dbReference>
<dbReference type="InterPro" id="IPR038765">
    <property type="entry name" value="Papain-like_cys_pep_sf"/>
</dbReference>
<dbReference type="Gene3D" id="3.90.1720.10">
    <property type="entry name" value="endopeptidase domain like (from Nostoc punctiforme)"/>
    <property type="match status" value="1"/>
</dbReference>
<dbReference type="SUPFAM" id="SSF54001">
    <property type="entry name" value="Cysteine proteinases"/>
    <property type="match status" value="1"/>
</dbReference>